<sequence>MQVKDSGQSLKSLPDACIFFAMNPLLFLSVFRRLSCPSNLLAL</sequence>
<dbReference type="EMBL" id="AGCM01000049">
    <property type="protein sequence ID" value="EHM55094.1"/>
    <property type="molecule type" value="Genomic_DNA"/>
</dbReference>
<reference evidence="1 2" key="1">
    <citation type="submission" date="2011-08" db="EMBL/GenBank/DDBJ databases">
        <authorList>
            <person name="Weinstock G."/>
            <person name="Sodergren E."/>
            <person name="Clifton S."/>
            <person name="Fulton L."/>
            <person name="Fulton B."/>
            <person name="Courtney L."/>
            <person name="Fronick C."/>
            <person name="Harrison M."/>
            <person name="Strong C."/>
            <person name="Farmer C."/>
            <person name="Delahaunty K."/>
            <person name="Markovic C."/>
            <person name="Hall O."/>
            <person name="Minx P."/>
            <person name="Tomlinson C."/>
            <person name="Mitreva M."/>
            <person name="Hou S."/>
            <person name="Chen J."/>
            <person name="Wollam A."/>
            <person name="Pepin K.H."/>
            <person name="Johnson M."/>
            <person name="Bhonagiri V."/>
            <person name="Zhang X."/>
            <person name="Suruliraj S."/>
            <person name="Warren W."/>
            <person name="Chinwalla A."/>
            <person name="Mardis E.R."/>
            <person name="Wilson R.K."/>
        </authorList>
    </citation>
    <scope>NUCLEOTIDE SEQUENCE [LARGE SCALE GENOMIC DNA]</scope>
    <source>
        <strain evidence="1 2">F0432</strain>
    </source>
</reference>
<evidence type="ECO:0000313" key="2">
    <source>
        <dbReference type="Proteomes" id="UP000004750"/>
    </source>
</evidence>
<name>G9ZDX5_9GAMM</name>
<dbReference type="AlphaFoldDB" id="G9ZDX5"/>
<proteinExistence type="predicted"/>
<evidence type="ECO:0000313" key="1">
    <source>
        <dbReference type="EMBL" id="EHM55094.1"/>
    </source>
</evidence>
<accession>G9ZDX5</accession>
<gene>
    <name evidence="1" type="ORF">HMPREF9080_00959</name>
</gene>
<comment type="caution">
    <text evidence="1">The sequence shown here is derived from an EMBL/GenBank/DDBJ whole genome shotgun (WGS) entry which is preliminary data.</text>
</comment>
<dbReference type="HOGENOM" id="CLU_3231275_0_0_6"/>
<dbReference type="STRING" id="797473.HMPREF9080_00959"/>
<organism evidence="1 2">
    <name type="scientific">Cardiobacterium valvarum F0432</name>
    <dbReference type="NCBI Taxonomy" id="797473"/>
    <lineage>
        <taxon>Bacteria</taxon>
        <taxon>Pseudomonadati</taxon>
        <taxon>Pseudomonadota</taxon>
        <taxon>Gammaproteobacteria</taxon>
        <taxon>Cardiobacteriales</taxon>
        <taxon>Cardiobacteriaceae</taxon>
        <taxon>Cardiobacterium</taxon>
    </lineage>
</organism>
<dbReference type="Proteomes" id="UP000004750">
    <property type="component" value="Unassembled WGS sequence"/>
</dbReference>
<protein>
    <submittedName>
        <fullName evidence="1">Uncharacterized protein</fullName>
    </submittedName>
</protein>